<feature type="coiled-coil region" evidence="5">
    <location>
        <begin position="178"/>
        <end position="205"/>
    </location>
</feature>
<dbReference type="PANTHER" id="PTHR30532">
    <property type="entry name" value="IRON III DICITRATE-BINDING PERIPLASMIC PROTEIN"/>
    <property type="match status" value="1"/>
</dbReference>
<evidence type="ECO:0000259" key="7">
    <source>
        <dbReference type="PROSITE" id="PS50983"/>
    </source>
</evidence>
<gene>
    <name evidence="8" type="ORF">NDI38_09290</name>
</gene>
<dbReference type="InterPro" id="IPR002491">
    <property type="entry name" value="ABC_transptr_periplasmic_BD"/>
</dbReference>
<dbReference type="Gene3D" id="3.40.50.1980">
    <property type="entry name" value="Nitrogenase molybdenum iron protein domain"/>
    <property type="match status" value="2"/>
</dbReference>
<dbReference type="PANTHER" id="PTHR30532:SF25">
    <property type="entry name" value="IRON(III) DICITRATE-BINDING PERIPLASMIC PROTEIN"/>
    <property type="match status" value="1"/>
</dbReference>
<keyword evidence="9" id="KW-1185">Reference proteome</keyword>
<feature type="chain" id="PRO_5046081852" evidence="6">
    <location>
        <begin position="34"/>
        <end position="329"/>
    </location>
</feature>
<evidence type="ECO:0000256" key="5">
    <source>
        <dbReference type="SAM" id="Coils"/>
    </source>
</evidence>
<keyword evidence="4 6" id="KW-0732">Signal</keyword>
<protein>
    <submittedName>
        <fullName evidence="8">Iron-siderophore ABC transporter substrate-binding protein</fullName>
    </submittedName>
</protein>
<accession>A0ABV0KHA6</accession>
<evidence type="ECO:0000256" key="2">
    <source>
        <dbReference type="ARBA" id="ARBA00008814"/>
    </source>
</evidence>
<name>A0ABV0KHA6_9CYAN</name>
<dbReference type="PROSITE" id="PS51257">
    <property type="entry name" value="PROKAR_LIPOPROTEIN"/>
    <property type="match status" value="1"/>
</dbReference>
<reference evidence="8 9" key="1">
    <citation type="submission" date="2022-04" db="EMBL/GenBank/DDBJ databases">
        <title>Positive selection, recombination, and allopatry shape intraspecific diversity of widespread and dominant cyanobacteria.</title>
        <authorList>
            <person name="Wei J."/>
            <person name="Shu W."/>
            <person name="Hu C."/>
        </authorList>
    </citation>
    <scope>NUCLEOTIDE SEQUENCE [LARGE SCALE GENOMIC DNA]</scope>
    <source>
        <strain evidence="8 9">AS-A4</strain>
    </source>
</reference>
<proteinExistence type="inferred from homology"/>
<comment type="caution">
    <text evidence="8">The sequence shown here is derived from an EMBL/GenBank/DDBJ whole genome shotgun (WGS) entry which is preliminary data.</text>
</comment>
<dbReference type="Proteomes" id="UP001476950">
    <property type="component" value="Unassembled WGS sequence"/>
</dbReference>
<organism evidence="8 9">
    <name type="scientific">Stenomitos frigidus AS-A4</name>
    <dbReference type="NCBI Taxonomy" id="2933935"/>
    <lineage>
        <taxon>Bacteria</taxon>
        <taxon>Bacillati</taxon>
        <taxon>Cyanobacteriota</taxon>
        <taxon>Cyanophyceae</taxon>
        <taxon>Leptolyngbyales</taxon>
        <taxon>Leptolyngbyaceae</taxon>
        <taxon>Stenomitos</taxon>
    </lineage>
</organism>
<comment type="similarity">
    <text evidence="2">Belongs to the bacterial solute-binding protein 8 family.</text>
</comment>
<keyword evidence="3" id="KW-0813">Transport</keyword>
<dbReference type="Pfam" id="PF01497">
    <property type="entry name" value="Peripla_BP_2"/>
    <property type="match status" value="1"/>
</dbReference>
<dbReference type="EMBL" id="JAMPLM010000006">
    <property type="protein sequence ID" value="MEP1058631.1"/>
    <property type="molecule type" value="Genomic_DNA"/>
</dbReference>
<keyword evidence="5" id="KW-0175">Coiled coil</keyword>
<dbReference type="PROSITE" id="PS50983">
    <property type="entry name" value="FE_B12_PBP"/>
    <property type="match status" value="1"/>
</dbReference>
<dbReference type="CDD" id="cd01146">
    <property type="entry name" value="FhuD"/>
    <property type="match status" value="1"/>
</dbReference>
<evidence type="ECO:0000256" key="3">
    <source>
        <dbReference type="ARBA" id="ARBA00022448"/>
    </source>
</evidence>
<dbReference type="SUPFAM" id="SSF53807">
    <property type="entry name" value="Helical backbone' metal receptor"/>
    <property type="match status" value="1"/>
</dbReference>
<evidence type="ECO:0000256" key="1">
    <source>
        <dbReference type="ARBA" id="ARBA00004196"/>
    </source>
</evidence>
<evidence type="ECO:0000256" key="6">
    <source>
        <dbReference type="SAM" id="SignalP"/>
    </source>
</evidence>
<feature type="signal peptide" evidence="6">
    <location>
        <begin position="1"/>
        <end position="33"/>
    </location>
</feature>
<dbReference type="RefSeq" id="WP_190447283.1">
    <property type="nucleotide sequence ID" value="NZ_JAMPLM010000006.1"/>
</dbReference>
<comment type="subcellular location">
    <subcellularLocation>
        <location evidence="1">Cell envelope</location>
    </subcellularLocation>
</comment>
<feature type="domain" description="Fe/B12 periplasmic-binding" evidence="7">
    <location>
        <begin position="71"/>
        <end position="328"/>
    </location>
</feature>
<evidence type="ECO:0000256" key="4">
    <source>
        <dbReference type="ARBA" id="ARBA00022729"/>
    </source>
</evidence>
<evidence type="ECO:0000313" key="8">
    <source>
        <dbReference type="EMBL" id="MEP1058631.1"/>
    </source>
</evidence>
<evidence type="ECO:0000313" key="9">
    <source>
        <dbReference type="Proteomes" id="UP001476950"/>
    </source>
</evidence>
<sequence>MKRLNWMRTILPLRQRGTCAASLLLPFALLLSACNPTASKANIRTLSTAASTTACRTIEHGMGKTCVPLNPKRVVVLNELDNVLALGVKPIGTVTLDRGFIDYLTDRTQGIEKVGTDSQPNLEKILLLKPDLIIGTTWDGKDIYDKLNRIAPTVFVDTNDYRSWKSWLKKTAEALGKTSEAEKLLQNYEQRVQKLQQAMGDRSSNTQVSVVNFWQNNVRIYMKRSFSGVILQEVGLARPPVQNKDKLWERLSLELIPKMDGDVIFLLLGGHKESNLAQFKQHPLWSQLKPVQANKVYEVDSSIWIAGAGMIGANLILDDLSQHLVLEKP</sequence>
<dbReference type="InterPro" id="IPR051313">
    <property type="entry name" value="Bact_iron-sidero_bind"/>
</dbReference>